<comment type="caution">
    <text evidence="1">The sequence shown here is derived from an EMBL/GenBank/DDBJ whole genome shotgun (WGS) entry which is preliminary data.</text>
</comment>
<gene>
    <name evidence="1" type="ORF">LCGC14_0829310</name>
</gene>
<accession>A0A0F9Q1P2</accession>
<dbReference type="EMBL" id="LAZR01002371">
    <property type="protein sequence ID" value="KKN30907.1"/>
    <property type="molecule type" value="Genomic_DNA"/>
</dbReference>
<protein>
    <recommendedName>
        <fullName evidence="2">SpoVT-AbrB domain-containing protein</fullName>
    </recommendedName>
</protein>
<name>A0A0F9Q1P2_9ZZZZ</name>
<sequence>MIRDVPYENIIVRIKIVFPKKFKYSEDLFINMTIDDNSRVGKKGEILPKKALREFSGIKPGDNVLIVAQPGQLIINKIFSIEELLEMPIISQGTAESIEREIEEEVKIQEKLTNDEH</sequence>
<organism evidence="1">
    <name type="scientific">marine sediment metagenome</name>
    <dbReference type="NCBI Taxonomy" id="412755"/>
    <lineage>
        <taxon>unclassified sequences</taxon>
        <taxon>metagenomes</taxon>
        <taxon>ecological metagenomes</taxon>
    </lineage>
</organism>
<dbReference type="AlphaFoldDB" id="A0A0F9Q1P2"/>
<proteinExistence type="predicted"/>
<evidence type="ECO:0008006" key="2">
    <source>
        <dbReference type="Google" id="ProtNLM"/>
    </source>
</evidence>
<evidence type="ECO:0000313" key="1">
    <source>
        <dbReference type="EMBL" id="KKN30907.1"/>
    </source>
</evidence>
<reference evidence="1" key="1">
    <citation type="journal article" date="2015" name="Nature">
        <title>Complex archaea that bridge the gap between prokaryotes and eukaryotes.</title>
        <authorList>
            <person name="Spang A."/>
            <person name="Saw J.H."/>
            <person name="Jorgensen S.L."/>
            <person name="Zaremba-Niedzwiedzka K."/>
            <person name="Martijn J."/>
            <person name="Lind A.E."/>
            <person name="van Eijk R."/>
            <person name="Schleper C."/>
            <person name="Guy L."/>
            <person name="Ettema T.J."/>
        </authorList>
    </citation>
    <scope>NUCLEOTIDE SEQUENCE</scope>
</reference>